<sequence length="341" mass="39258">MPIWICENHDEVLYYIHRAIASKHIVYEGVTVLHFDSHPDLTVPAKMKGCTVFEQEKLYEELSIADWILPAVFAGHVNKVIWVKPPWADQISEGVFNLKVGQHKETGFIRVACTETYFVEELLYADEDSLENCKDLELIVRITALENNFILDIDMDFFSTQNPFKLLYTEEEFQCLRDIYRFEEPLSTSRKDLDSCVRLRKAQVDKIEATYSYLQEQSSSCSDGKLCMKTLSESCLNQDLVKLIEMIKNHKGEEPDYEMLHFSGMSSDIPHHVSSSEMIDSLIQSMAAMLKSLPKPTFITMARSSYDEYTPPDQVEHIQSSLLRVISSLYGEDIAVNKCYQ</sequence>
<name>A0A2B4S3T4_STYPI</name>
<proteinExistence type="inferred from homology"/>
<dbReference type="PANTHER" id="PTHR13225">
    <property type="entry name" value="MISEXPRESSION SUPPRESSOR OF RAS 6"/>
    <property type="match status" value="1"/>
</dbReference>
<dbReference type="STRING" id="50429.A0A2B4S3T4"/>
<evidence type="ECO:0000313" key="2">
    <source>
        <dbReference type="EMBL" id="PFX23709.1"/>
    </source>
</evidence>
<organism evidence="2 3">
    <name type="scientific">Stylophora pistillata</name>
    <name type="common">Smooth cauliflower coral</name>
    <dbReference type="NCBI Taxonomy" id="50429"/>
    <lineage>
        <taxon>Eukaryota</taxon>
        <taxon>Metazoa</taxon>
        <taxon>Cnidaria</taxon>
        <taxon>Anthozoa</taxon>
        <taxon>Hexacorallia</taxon>
        <taxon>Scleractinia</taxon>
        <taxon>Astrocoeniina</taxon>
        <taxon>Pocilloporidae</taxon>
        <taxon>Stylophora</taxon>
    </lineage>
</organism>
<comment type="similarity">
    <text evidence="1">Belongs to the UPF0489 family.</text>
</comment>
<dbReference type="Proteomes" id="UP000225706">
    <property type="component" value="Unassembled WGS sequence"/>
</dbReference>
<dbReference type="OrthoDB" id="418142at2759"/>
<dbReference type="PANTHER" id="PTHR13225:SF3">
    <property type="entry name" value="UPF0489 PROTEIN C5ORF22"/>
    <property type="match status" value="1"/>
</dbReference>
<evidence type="ECO:0000313" key="3">
    <source>
        <dbReference type="Proteomes" id="UP000225706"/>
    </source>
</evidence>
<comment type="caution">
    <text evidence="2">The sequence shown here is derived from an EMBL/GenBank/DDBJ whole genome shotgun (WGS) entry which is preliminary data.</text>
</comment>
<gene>
    <name evidence="2" type="ORF">AWC38_SpisGene11742</name>
</gene>
<dbReference type="EMBL" id="LSMT01000199">
    <property type="protein sequence ID" value="PFX23709.1"/>
    <property type="molecule type" value="Genomic_DNA"/>
</dbReference>
<dbReference type="AlphaFoldDB" id="A0A2B4S3T4"/>
<evidence type="ECO:0000256" key="1">
    <source>
        <dbReference type="ARBA" id="ARBA00007099"/>
    </source>
</evidence>
<reference evidence="3" key="1">
    <citation type="journal article" date="2017" name="bioRxiv">
        <title>Comparative analysis of the genomes of Stylophora pistillata and Acropora digitifera provides evidence for extensive differences between species of corals.</title>
        <authorList>
            <person name="Voolstra C.R."/>
            <person name="Li Y."/>
            <person name="Liew Y.J."/>
            <person name="Baumgarten S."/>
            <person name="Zoccola D."/>
            <person name="Flot J.-F."/>
            <person name="Tambutte S."/>
            <person name="Allemand D."/>
            <person name="Aranda M."/>
        </authorList>
    </citation>
    <scope>NUCLEOTIDE SEQUENCE [LARGE SCALE GENOMIC DNA]</scope>
</reference>
<accession>A0A2B4S3T4</accession>
<dbReference type="Pfam" id="PF12640">
    <property type="entry name" value="UPF0489"/>
    <property type="match status" value="1"/>
</dbReference>
<dbReference type="InterPro" id="IPR024131">
    <property type="entry name" value="UPF0489"/>
</dbReference>
<keyword evidence="3" id="KW-1185">Reference proteome</keyword>
<protein>
    <submittedName>
        <fullName evidence="2">UPF0489 protein C5orf22-like</fullName>
    </submittedName>
</protein>